<protein>
    <submittedName>
        <fullName evidence="1">Uncharacterized protein</fullName>
    </submittedName>
</protein>
<organism evidence="1">
    <name type="scientific">Candidatus Kentrum sp. TC</name>
    <dbReference type="NCBI Taxonomy" id="2126339"/>
    <lineage>
        <taxon>Bacteria</taxon>
        <taxon>Pseudomonadati</taxon>
        <taxon>Pseudomonadota</taxon>
        <taxon>Gammaproteobacteria</taxon>
        <taxon>Candidatus Kentrum</taxon>
    </lineage>
</organism>
<evidence type="ECO:0000313" key="1">
    <source>
        <dbReference type="EMBL" id="VFK46020.1"/>
    </source>
</evidence>
<accession>A0A450YWW0</accession>
<proteinExistence type="predicted"/>
<evidence type="ECO:0000313" key="2">
    <source>
        <dbReference type="EMBL" id="VFK48017.1"/>
    </source>
</evidence>
<name>A0A450YWW0_9GAMM</name>
<sequence length="79" mass="9195">MSKNFLNREISIFNHSDTSDLQKPNFFGSGYTGLGVSWDTIKDIQVHYLERHFNKPGSTKLRRELPLIKSTLFPRPRSE</sequence>
<gene>
    <name evidence="2" type="ORF">BECKTC1821D_GA0114238_10568</name>
    <name evidence="1" type="ORF">BECKTC1821E_GA0114239_105812</name>
</gene>
<reference evidence="1" key="1">
    <citation type="submission" date="2019-02" db="EMBL/GenBank/DDBJ databases">
        <authorList>
            <person name="Gruber-Vodicka R. H."/>
            <person name="Seah K. B. B."/>
        </authorList>
    </citation>
    <scope>NUCLEOTIDE SEQUENCE</scope>
    <source>
        <strain evidence="2">BECK_BZ123</strain>
        <strain evidence="1">BECK_BZ125</strain>
    </source>
</reference>
<dbReference type="EMBL" id="CAADFT010000058">
    <property type="protein sequence ID" value="VFK46020.1"/>
    <property type="molecule type" value="Genomic_DNA"/>
</dbReference>
<dbReference type="EMBL" id="CAADFS010000056">
    <property type="protein sequence ID" value="VFK48017.1"/>
    <property type="molecule type" value="Genomic_DNA"/>
</dbReference>
<dbReference type="AlphaFoldDB" id="A0A450YWW0"/>